<dbReference type="PANTHER" id="PTHR37512:SF1">
    <property type="entry name" value="NADR_TTD14 AAA DOMAIN-CONTAINING PROTEIN"/>
    <property type="match status" value="1"/>
</dbReference>
<dbReference type="AlphaFoldDB" id="A0AAE3ZXI1"/>
<evidence type="ECO:0000259" key="1">
    <source>
        <dbReference type="Pfam" id="PF13521"/>
    </source>
</evidence>
<dbReference type="Gene3D" id="3.40.50.300">
    <property type="entry name" value="P-loop containing nucleotide triphosphate hydrolases"/>
    <property type="match status" value="1"/>
</dbReference>
<reference evidence="2 3" key="1">
    <citation type="submission" date="2023-07" db="EMBL/GenBank/DDBJ databases">
        <title>Sequencing the genomes of 1000 actinobacteria strains.</title>
        <authorList>
            <person name="Klenk H.-P."/>
        </authorList>
    </citation>
    <scope>NUCLEOTIDE SEQUENCE [LARGE SCALE GENOMIC DNA]</scope>
    <source>
        <strain evidence="2 3">DSM 44711</strain>
    </source>
</reference>
<dbReference type="Proteomes" id="UP001183629">
    <property type="component" value="Unassembled WGS sequence"/>
</dbReference>
<accession>A0AAE3ZXI1</accession>
<dbReference type="NCBIfam" id="TIGR00125">
    <property type="entry name" value="cyt_tran_rel"/>
    <property type="match status" value="1"/>
</dbReference>
<name>A0AAE3ZXI1_9ACTN</name>
<dbReference type="EMBL" id="JAVDYC010000001">
    <property type="protein sequence ID" value="MDR7327874.1"/>
    <property type="molecule type" value="Genomic_DNA"/>
</dbReference>
<dbReference type="InterPro" id="IPR004821">
    <property type="entry name" value="Cyt_trans-like"/>
</dbReference>
<dbReference type="GO" id="GO:0016779">
    <property type="term" value="F:nucleotidyltransferase activity"/>
    <property type="evidence" value="ECO:0007669"/>
    <property type="project" value="UniProtKB-KW"/>
</dbReference>
<sequence length="354" mass="38742">MTRFATGLVVGKFYPPHAGHHHLIATAARACAELTVVAAPSRQESIPLDLRVEWLRALHPGVRVVGVHDDHPIDYGSADAWDTHVAVFRDAAGRDRFDAVFSSEAYGPELARRFHAVHVPVDPQRATVPVSGTAIRADPVAHWRHLSGPVRAWFTRRVIAVGAESTGTTTIASALAAHYRARGGVWADTRWVPEFGRELTARKMRARPDLPVADLTWDRDDFVEVVTEQNRAEDEAAALGSPILFGDTDAAATAIWERRYLGSTSPAVLAAARPPDLYLLTDHEGVPFEDDGMRDGEHLRAWMTGLFRAHLATLGVPVLELRGPHDTRMSLAVAACDALLDKGWSLAEPKKPRS</sequence>
<dbReference type="InterPro" id="IPR038727">
    <property type="entry name" value="NadR/Ttd14_AAA_dom"/>
</dbReference>
<dbReference type="InterPro" id="IPR014729">
    <property type="entry name" value="Rossmann-like_a/b/a_fold"/>
</dbReference>
<organism evidence="2 3">
    <name type="scientific">Catenuloplanes niger</name>
    <dbReference type="NCBI Taxonomy" id="587534"/>
    <lineage>
        <taxon>Bacteria</taxon>
        <taxon>Bacillati</taxon>
        <taxon>Actinomycetota</taxon>
        <taxon>Actinomycetes</taxon>
        <taxon>Micromonosporales</taxon>
        <taxon>Micromonosporaceae</taxon>
        <taxon>Catenuloplanes</taxon>
    </lineage>
</organism>
<evidence type="ECO:0000313" key="2">
    <source>
        <dbReference type="EMBL" id="MDR7327874.1"/>
    </source>
</evidence>
<dbReference type="InterPro" id="IPR027417">
    <property type="entry name" value="P-loop_NTPase"/>
</dbReference>
<dbReference type="SUPFAM" id="SSF52374">
    <property type="entry name" value="Nucleotidylyl transferase"/>
    <property type="match status" value="1"/>
</dbReference>
<dbReference type="PANTHER" id="PTHR37512">
    <property type="entry name" value="TRIFUNCTIONAL NAD BIOSYNTHESIS/REGULATOR PROTEIN NADR"/>
    <property type="match status" value="1"/>
</dbReference>
<evidence type="ECO:0000313" key="3">
    <source>
        <dbReference type="Proteomes" id="UP001183629"/>
    </source>
</evidence>
<keyword evidence="3" id="KW-1185">Reference proteome</keyword>
<dbReference type="RefSeq" id="WP_310428583.1">
    <property type="nucleotide sequence ID" value="NZ_JAVDYC010000001.1"/>
</dbReference>
<dbReference type="Pfam" id="PF13521">
    <property type="entry name" value="AAA_28"/>
    <property type="match status" value="1"/>
</dbReference>
<keyword evidence="2" id="KW-0808">Transferase</keyword>
<dbReference type="InterPro" id="IPR052735">
    <property type="entry name" value="NAD_biosynth-regulator"/>
</dbReference>
<protein>
    <submittedName>
        <fullName evidence="2">NadR type nicotinamide-nucleotide adenylyltransferase</fullName>
    </submittedName>
</protein>
<feature type="domain" description="NadR/Ttd14 AAA" evidence="1">
    <location>
        <begin position="157"/>
        <end position="328"/>
    </location>
</feature>
<proteinExistence type="predicted"/>
<keyword evidence="2" id="KW-0548">Nucleotidyltransferase</keyword>
<dbReference type="Gene3D" id="3.40.50.620">
    <property type="entry name" value="HUPs"/>
    <property type="match status" value="1"/>
</dbReference>
<gene>
    <name evidence="2" type="ORF">J2S44_008124</name>
</gene>
<comment type="caution">
    <text evidence="2">The sequence shown here is derived from an EMBL/GenBank/DDBJ whole genome shotgun (WGS) entry which is preliminary data.</text>
</comment>